<evidence type="ECO:0000313" key="3">
    <source>
        <dbReference type="Proteomes" id="UP000193224"/>
    </source>
</evidence>
<dbReference type="InterPro" id="IPR008490">
    <property type="entry name" value="Transposase_InsH_N"/>
</dbReference>
<gene>
    <name evidence="2" type="ORF">ROA7745_03858</name>
</gene>
<reference evidence="2 3" key="1">
    <citation type="submission" date="2017-03" db="EMBL/GenBank/DDBJ databases">
        <authorList>
            <person name="Afonso C.L."/>
            <person name="Miller P.J."/>
            <person name="Scott M.A."/>
            <person name="Spackman E."/>
            <person name="Goraichik I."/>
            <person name="Dimitrov K.M."/>
            <person name="Suarez D.L."/>
            <person name="Swayne D.E."/>
        </authorList>
    </citation>
    <scope>NUCLEOTIDE SEQUENCE [LARGE SCALE GENOMIC DNA]</scope>
    <source>
        <strain evidence="2 3">CECT 7745</strain>
    </source>
</reference>
<keyword evidence="3" id="KW-1185">Reference proteome</keyword>
<sequence>MIQMLLVGYCFGIRSERHLCDEVNLNLAYRWFCRLDHTYHILDHSTFSKNHHGRFRESDLLRHVFETTVARCMEEGLVGGQGLAVDATLIVADVQKQSSGNPEDWADSRLSLSSLSLIEEAARPSRQDA</sequence>
<dbReference type="Proteomes" id="UP000193224">
    <property type="component" value="Unassembled WGS sequence"/>
</dbReference>
<dbReference type="EMBL" id="FWXB01000019">
    <property type="protein sequence ID" value="SMC13996.1"/>
    <property type="molecule type" value="Genomic_DNA"/>
</dbReference>
<dbReference type="PANTHER" id="PTHR35604:SF2">
    <property type="entry name" value="TRANSPOSASE INSH FOR INSERTION SEQUENCE ELEMENT IS5A-RELATED"/>
    <property type="match status" value="1"/>
</dbReference>
<organism evidence="2 3">
    <name type="scientific">Roseovarius aestuarii</name>
    <dbReference type="NCBI Taxonomy" id="475083"/>
    <lineage>
        <taxon>Bacteria</taxon>
        <taxon>Pseudomonadati</taxon>
        <taxon>Pseudomonadota</taxon>
        <taxon>Alphaproteobacteria</taxon>
        <taxon>Rhodobacterales</taxon>
        <taxon>Roseobacteraceae</taxon>
        <taxon>Roseovarius</taxon>
    </lineage>
</organism>
<evidence type="ECO:0000313" key="2">
    <source>
        <dbReference type="EMBL" id="SMC13996.1"/>
    </source>
</evidence>
<dbReference type="Pfam" id="PF05598">
    <property type="entry name" value="DUF772"/>
    <property type="match status" value="1"/>
</dbReference>
<feature type="domain" description="Transposase InsH N-terminal" evidence="1">
    <location>
        <begin position="1"/>
        <end position="51"/>
    </location>
</feature>
<dbReference type="AlphaFoldDB" id="A0A1X7BWI7"/>
<evidence type="ECO:0000259" key="1">
    <source>
        <dbReference type="Pfam" id="PF05598"/>
    </source>
</evidence>
<accession>A0A1X7BWI7</accession>
<protein>
    <recommendedName>
        <fullName evidence="1">Transposase InsH N-terminal domain-containing protein</fullName>
    </recommendedName>
</protein>
<dbReference type="PANTHER" id="PTHR35604">
    <property type="entry name" value="TRANSPOSASE INSH FOR INSERTION SEQUENCE ELEMENT IS5A-RELATED"/>
    <property type="match status" value="1"/>
</dbReference>
<proteinExistence type="predicted"/>
<name>A0A1X7BWI7_9RHOB</name>